<dbReference type="PANTHER" id="PTHR35596">
    <property type="entry name" value="DUF2263 DOMAIN-CONTAINING PROTEIN"/>
    <property type="match status" value="1"/>
</dbReference>
<dbReference type="InterPro" id="IPR012664">
    <property type="entry name" value="CHP02452"/>
</dbReference>
<comment type="caution">
    <text evidence="3">The sequence shown here is derived from an EMBL/GenBank/DDBJ whole genome shotgun (WGS) entry which is preliminary data.</text>
</comment>
<organism evidence="3 4">
    <name type="scientific">Lithohypha guttulata</name>
    <dbReference type="NCBI Taxonomy" id="1690604"/>
    <lineage>
        <taxon>Eukaryota</taxon>
        <taxon>Fungi</taxon>
        <taxon>Dikarya</taxon>
        <taxon>Ascomycota</taxon>
        <taxon>Pezizomycotina</taxon>
        <taxon>Eurotiomycetes</taxon>
        <taxon>Chaetothyriomycetidae</taxon>
        <taxon>Chaetothyriales</taxon>
        <taxon>Trichomeriaceae</taxon>
        <taxon>Lithohypha</taxon>
    </lineage>
</organism>
<dbReference type="InterPro" id="IPR043472">
    <property type="entry name" value="Macro_dom-like"/>
</dbReference>
<dbReference type="AlphaFoldDB" id="A0AAN7PJI3"/>
<feature type="region of interest" description="Disordered" evidence="1">
    <location>
        <begin position="316"/>
        <end position="338"/>
    </location>
</feature>
<evidence type="ECO:0000313" key="4">
    <source>
        <dbReference type="Proteomes" id="UP001309876"/>
    </source>
</evidence>
<evidence type="ECO:0000313" key="3">
    <source>
        <dbReference type="EMBL" id="KAK5080256.1"/>
    </source>
</evidence>
<feature type="region of interest" description="Disordered" evidence="1">
    <location>
        <begin position="45"/>
        <end position="86"/>
    </location>
</feature>
<evidence type="ECO:0000259" key="2">
    <source>
        <dbReference type="Pfam" id="PF10021"/>
    </source>
</evidence>
<keyword evidence="4" id="KW-1185">Reference proteome</keyword>
<feature type="domain" description="Microbial-type PARG catalytic" evidence="2">
    <location>
        <begin position="83"/>
        <end position="179"/>
    </location>
</feature>
<dbReference type="InterPro" id="IPR019261">
    <property type="entry name" value="PARG_cat_microbial"/>
</dbReference>
<dbReference type="Proteomes" id="UP001309876">
    <property type="component" value="Unassembled WGS sequence"/>
</dbReference>
<sequence>MGRTRPSLGVPPAAYRKDARAKRARQTSNKDIPALLQAYPRAKKGVESSELIVNPPPVDSTNQKVSLKHENDAQADPSTIDGSEAPTTPAVKVNVCVADTFQAAADFAQASQSPSLKRGKLAVLNMASPLRAGGGFLNGATAQEETLCMRSTLYPSLRDEFYRLPEVGGIWTPDVLVFRSHHEGAPDLPKNDRFFVNVISSAMLRFPDLEEDDEGEKCYAEPEDRKIAEQKIRAVMRIAKSKGAKRLVLSAWGCGAFKNPVGETARIWKKVLLGGKSSGKASAVEEWGDMDIVFAIKERAMADTFARNFGVDLVVPMDDGPDGDQAGKSGDHDEDGATELQAKIGELEAQIASARDPGLKNRLTTIVTKLRNDEDGR</sequence>
<gene>
    <name evidence="3" type="ORF">LTR05_008704</name>
</gene>
<dbReference type="Pfam" id="PF10021">
    <property type="entry name" value="PARG_cat_microb"/>
    <property type="match status" value="1"/>
</dbReference>
<dbReference type="NCBIfam" id="TIGR02452">
    <property type="entry name" value="TIGR02452 family protein"/>
    <property type="match status" value="1"/>
</dbReference>
<evidence type="ECO:0000256" key="1">
    <source>
        <dbReference type="SAM" id="MobiDB-lite"/>
    </source>
</evidence>
<proteinExistence type="predicted"/>
<accession>A0AAN7PJI3</accession>
<dbReference type="PANTHER" id="PTHR35596:SF1">
    <property type="entry name" value="MICROBIAL-TYPE PARG CATALYTIC DOMAIN-CONTAINING PROTEIN"/>
    <property type="match status" value="1"/>
</dbReference>
<reference evidence="3 4" key="1">
    <citation type="submission" date="2023-08" db="EMBL/GenBank/DDBJ databases">
        <title>Black Yeasts Isolated from many extreme environments.</title>
        <authorList>
            <person name="Coleine C."/>
            <person name="Stajich J.E."/>
            <person name="Selbmann L."/>
        </authorList>
    </citation>
    <scope>NUCLEOTIDE SEQUENCE [LARGE SCALE GENOMIC DNA]</scope>
    <source>
        <strain evidence="3 4">CCFEE 5910</strain>
    </source>
</reference>
<dbReference type="Gene3D" id="3.40.220.10">
    <property type="entry name" value="Leucine Aminopeptidase, subunit E, domain 1"/>
    <property type="match status" value="1"/>
</dbReference>
<dbReference type="EMBL" id="JAVRRJ010000017">
    <property type="protein sequence ID" value="KAK5080256.1"/>
    <property type="molecule type" value="Genomic_DNA"/>
</dbReference>
<dbReference type="SUPFAM" id="SSF52949">
    <property type="entry name" value="Macro domain-like"/>
    <property type="match status" value="1"/>
</dbReference>
<feature type="region of interest" description="Disordered" evidence="1">
    <location>
        <begin position="1"/>
        <end position="33"/>
    </location>
</feature>
<name>A0AAN7PJI3_9EURO</name>
<protein>
    <recommendedName>
        <fullName evidence="2">Microbial-type PARG catalytic domain-containing protein</fullName>
    </recommendedName>
</protein>